<evidence type="ECO:0000256" key="1">
    <source>
        <dbReference type="SAM" id="MobiDB-lite"/>
    </source>
</evidence>
<dbReference type="EMBL" id="QXCT01000002">
    <property type="protein sequence ID" value="MDW9254207.1"/>
    <property type="molecule type" value="Genomic_DNA"/>
</dbReference>
<dbReference type="AlphaFoldDB" id="A0AAW9CZE2"/>
<gene>
    <name evidence="2" type="ORF">C7S16_0206</name>
</gene>
<feature type="compositionally biased region" description="Basic and acidic residues" evidence="1">
    <location>
        <begin position="1"/>
        <end position="17"/>
    </location>
</feature>
<organism evidence="2 3">
    <name type="scientific">Burkholderia thailandensis</name>
    <dbReference type="NCBI Taxonomy" id="57975"/>
    <lineage>
        <taxon>Bacteria</taxon>
        <taxon>Pseudomonadati</taxon>
        <taxon>Pseudomonadota</taxon>
        <taxon>Betaproteobacteria</taxon>
        <taxon>Burkholderiales</taxon>
        <taxon>Burkholderiaceae</taxon>
        <taxon>Burkholderia</taxon>
        <taxon>pseudomallei group</taxon>
    </lineage>
</organism>
<dbReference type="Proteomes" id="UP001272137">
    <property type="component" value="Unassembled WGS sequence"/>
</dbReference>
<protein>
    <submittedName>
        <fullName evidence="2">Uncharacterized protein</fullName>
    </submittedName>
</protein>
<evidence type="ECO:0000313" key="3">
    <source>
        <dbReference type="Proteomes" id="UP001272137"/>
    </source>
</evidence>
<sequence>MRRRFDSRNDSIADEKRHGHAISPCRHAARTDRSVRARPRQRGSGSLRKWRA</sequence>
<feature type="region of interest" description="Disordered" evidence="1">
    <location>
        <begin position="1"/>
        <end position="52"/>
    </location>
</feature>
<evidence type="ECO:0000313" key="2">
    <source>
        <dbReference type="EMBL" id="MDW9254207.1"/>
    </source>
</evidence>
<reference evidence="2" key="1">
    <citation type="submission" date="2018-08" db="EMBL/GenBank/DDBJ databases">
        <title>Identification of Burkholderia cepacia strains that express a Burkholderia pseudomallei-like capsular polysaccharide.</title>
        <authorList>
            <person name="Burtnick M.N."/>
            <person name="Vongsouvath M."/>
            <person name="Newton P."/>
            <person name="Wuthiekanun V."/>
            <person name="Limmathurotsakul D."/>
            <person name="Brett P.J."/>
            <person name="Chantratita N."/>
            <person name="Dance D.A."/>
        </authorList>
    </citation>
    <scope>NUCLEOTIDE SEQUENCE</scope>
    <source>
        <strain evidence="2">SBXCC001</strain>
    </source>
</reference>
<accession>A0AAW9CZE2</accession>
<name>A0AAW9CZE2_BURTH</name>
<proteinExistence type="predicted"/>
<comment type="caution">
    <text evidence="2">The sequence shown here is derived from an EMBL/GenBank/DDBJ whole genome shotgun (WGS) entry which is preliminary data.</text>
</comment>